<keyword evidence="3" id="KW-1185">Reference proteome</keyword>
<evidence type="ECO:0000313" key="3">
    <source>
        <dbReference type="Proteomes" id="UP000198571"/>
    </source>
</evidence>
<dbReference type="Proteomes" id="UP000198571">
    <property type="component" value="Unassembled WGS sequence"/>
</dbReference>
<organism evidence="2 3">
    <name type="scientific">Salipaludibacillus aurantiacus</name>
    <dbReference type="NCBI Taxonomy" id="1601833"/>
    <lineage>
        <taxon>Bacteria</taxon>
        <taxon>Bacillati</taxon>
        <taxon>Bacillota</taxon>
        <taxon>Bacilli</taxon>
        <taxon>Bacillales</taxon>
        <taxon>Bacillaceae</taxon>
    </lineage>
</organism>
<feature type="compositionally biased region" description="Basic and acidic residues" evidence="1">
    <location>
        <begin position="30"/>
        <end position="42"/>
    </location>
</feature>
<evidence type="ECO:0000313" key="2">
    <source>
        <dbReference type="EMBL" id="SER85881.1"/>
    </source>
</evidence>
<feature type="compositionally biased region" description="Basic and acidic residues" evidence="1">
    <location>
        <begin position="1"/>
        <end position="13"/>
    </location>
</feature>
<accession>A0A1H9SLR0</accession>
<gene>
    <name evidence="2" type="ORF">SAMN05518684_104294</name>
</gene>
<feature type="region of interest" description="Disordered" evidence="1">
    <location>
        <begin position="1"/>
        <end position="42"/>
    </location>
</feature>
<reference evidence="3" key="1">
    <citation type="submission" date="2016-10" db="EMBL/GenBank/DDBJ databases">
        <authorList>
            <person name="Varghese N."/>
            <person name="Submissions S."/>
        </authorList>
    </citation>
    <scope>NUCLEOTIDE SEQUENCE [LARGE SCALE GENOMIC DNA]</scope>
    <source>
        <strain evidence="3">S9</strain>
    </source>
</reference>
<proteinExistence type="predicted"/>
<dbReference type="AlphaFoldDB" id="A0A1H9SLR0"/>
<evidence type="ECO:0000256" key="1">
    <source>
        <dbReference type="SAM" id="MobiDB-lite"/>
    </source>
</evidence>
<dbReference type="EMBL" id="FOGT01000004">
    <property type="protein sequence ID" value="SER85881.1"/>
    <property type="molecule type" value="Genomic_DNA"/>
</dbReference>
<name>A0A1H9SLR0_9BACI</name>
<protein>
    <submittedName>
        <fullName evidence="2">Uncharacterized protein</fullName>
    </submittedName>
</protein>
<sequence length="42" mass="4894">MGYKNNRDKEESQRSMPKALQMSCQSPFKAADKEFRKAKTNL</sequence>
<dbReference type="STRING" id="1601833.SAMN05518684_104294"/>
<dbReference type="RefSeq" id="WP_281244233.1">
    <property type="nucleotide sequence ID" value="NZ_FOGT01000004.1"/>
</dbReference>